<gene>
    <name evidence="1" type="ORF">SNOG_06523</name>
</gene>
<reference evidence="2" key="1">
    <citation type="journal article" date="2007" name="Plant Cell">
        <title>Dothideomycete-plant interactions illuminated by genome sequencing and EST analysis of the wheat pathogen Stagonospora nodorum.</title>
        <authorList>
            <person name="Hane J.K."/>
            <person name="Lowe R.G."/>
            <person name="Solomon P.S."/>
            <person name="Tan K.C."/>
            <person name="Schoch C.L."/>
            <person name="Spatafora J.W."/>
            <person name="Crous P.W."/>
            <person name="Kodira C."/>
            <person name="Birren B.W."/>
            <person name="Galagan J.E."/>
            <person name="Torriani S.F."/>
            <person name="McDonald B.A."/>
            <person name="Oliver R.P."/>
        </authorList>
    </citation>
    <scope>NUCLEOTIDE SEQUENCE [LARGE SCALE GENOMIC DNA]</scope>
    <source>
        <strain evidence="2">SN15 / ATCC MYA-4574 / FGSC 10173</strain>
    </source>
</reference>
<proteinExistence type="predicted"/>
<dbReference type="EMBL" id="CH445333">
    <property type="protein sequence ID" value="EAT86354.1"/>
    <property type="molecule type" value="Genomic_DNA"/>
</dbReference>
<name>Q0UNZ1_PHANO</name>
<evidence type="ECO:0000313" key="1">
    <source>
        <dbReference type="EMBL" id="EAT86354.1"/>
    </source>
</evidence>
<dbReference type="AlphaFoldDB" id="Q0UNZ1"/>
<dbReference type="KEGG" id="pno:SNOG_06523"/>
<dbReference type="Proteomes" id="UP000001055">
    <property type="component" value="Unassembled WGS sequence"/>
</dbReference>
<dbReference type="PANTHER" id="PTHR42085:SF1">
    <property type="entry name" value="F-BOX DOMAIN-CONTAINING PROTEIN"/>
    <property type="match status" value="1"/>
</dbReference>
<organism evidence="1 2">
    <name type="scientific">Phaeosphaeria nodorum (strain SN15 / ATCC MYA-4574 / FGSC 10173)</name>
    <name type="common">Glume blotch fungus</name>
    <name type="synonym">Parastagonospora nodorum</name>
    <dbReference type="NCBI Taxonomy" id="321614"/>
    <lineage>
        <taxon>Eukaryota</taxon>
        <taxon>Fungi</taxon>
        <taxon>Dikarya</taxon>
        <taxon>Ascomycota</taxon>
        <taxon>Pezizomycotina</taxon>
        <taxon>Dothideomycetes</taxon>
        <taxon>Pleosporomycetidae</taxon>
        <taxon>Pleosporales</taxon>
        <taxon>Pleosporineae</taxon>
        <taxon>Phaeosphaeriaceae</taxon>
        <taxon>Parastagonospora</taxon>
    </lineage>
</organism>
<dbReference type="PANTHER" id="PTHR42085">
    <property type="entry name" value="F-BOX DOMAIN-CONTAINING PROTEIN"/>
    <property type="match status" value="1"/>
</dbReference>
<accession>Q0UNZ1</accession>
<dbReference type="GeneID" id="5973769"/>
<dbReference type="InParanoid" id="Q0UNZ1"/>
<dbReference type="HOGENOM" id="CLU_943679_0_0_1"/>
<protein>
    <submittedName>
        <fullName evidence="1">Uncharacterized protein</fullName>
    </submittedName>
</protein>
<dbReference type="InterPro" id="IPR038883">
    <property type="entry name" value="AN11006-like"/>
</dbReference>
<dbReference type="VEuPathDB" id="FungiDB:JI435_065230"/>
<sequence>MLLHPNHPSYHQRQYQHRFRIESSREMNQINQMNQLWQSLKPQTPNKTPPNTCTCLPISPPNTQVMLPQPSSRLLTLPLELRLQIYTHLDLTAHTIAVLSAPVCQLHPDLDHLWHRIEAPADREPTTLPHYTSLPGLFGISSTCRQLQAETTDFVLAGNSWAFTDTRYNYATAFPLWLGTLSAKQRESIRTIHWPLRHARDVQQFGDEVQAPDRACRDELRCLTGLERVVLRYVGTDVGAARLGVGEREEFERQGETGYVEERRFRRELAVRGMRGLVGREEVQVVCEKTWRARF</sequence>
<evidence type="ECO:0000313" key="2">
    <source>
        <dbReference type="Proteomes" id="UP000001055"/>
    </source>
</evidence>
<dbReference type="RefSeq" id="XP_001796890.1">
    <property type="nucleotide sequence ID" value="XM_001796838.1"/>
</dbReference>